<organism evidence="6 7">
    <name type="scientific">Paracoccus methylarcula</name>
    <dbReference type="NCBI Taxonomy" id="72022"/>
    <lineage>
        <taxon>Bacteria</taxon>
        <taxon>Pseudomonadati</taxon>
        <taxon>Pseudomonadota</taxon>
        <taxon>Alphaproteobacteria</taxon>
        <taxon>Rhodobacterales</taxon>
        <taxon>Paracoccaceae</taxon>
        <taxon>Paracoccus</taxon>
    </lineage>
</organism>
<dbReference type="AlphaFoldDB" id="A0A422QUD5"/>
<name>A0A422QUD5_9RHOB</name>
<keyword evidence="7" id="KW-1185">Reference proteome</keyword>
<protein>
    <submittedName>
        <fullName evidence="6">TetR/AcrR family transcriptional regulator</fullName>
    </submittedName>
</protein>
<keyword evidence="1" id="KW-0805">Transcription regulation</keyword>
<reference evidence="6" key="1">
    <citation type="submission" date="2018-05" db="EMBL/GenBank/DDBJ databases">
        <title>Reclassification of Methylarcula marina and Methylarcula terricola as Paracoccus methylarcula sp.nov., comb.nov. and Paracoccus terricola comb.nov.</title>
        <authorList>
            <person name="Shmareva M.N."/>
            <person name="Doronina N.V."/>
            <person name="Vasilenko O.V."/>
            <person name="Tarlachkov S.V."/>
            <person name="Trotsenko Y.A."/>
        </authorList>
    </citation>
    <scope>NUCLEOTIDE SEQUENCE [LARGE SCALE GENOMIC DNA]</scope>
    <source>
        <strain evidence="6">VKM B-2159</strain>
    </source>
</reference>
<comment type="caution">
    <text evidence="6">The sequence shown here is derived from an EMBL/GenBank/DDBJ whole genome shotgun (WGS) entry which is preliminary data.</text>
</comment>
<evidence type="ECO:0000313" key="7">
    <source>
        <dbReference type="Proteomes" id="UP000238137"/>
    </source>
</evidence>
<keyword evidence="3" id="KW-0804">Transcription</keyword>
<feature type="domain" description="HTH tetR-type" evidence="5">
    <location>
        <begin position="14"/>
        <end position="74"/>
    </location>
</feature>
<dbReference type="SUPFAM" id="SSF46689">
    <property type="entry name" value="Homeodomain-like"/>
    <property type="match status" value="1"/>
</dbReference>
<dbReference type="PROSITE" id="PS50977">
    <property type="entry name" value="HTH_TETR_2"/>
    <property type="match status" value="1"/>
</dbReference>
<feature type="DNA-binding region" description="H-T-H motif" evidence="4">
    <location>
        <begin position="37"/>
        <end position="56"/>
    </location>
</feature>
<dbReference type="Gene3D" id="1.10.10.60">
    <property type="entry name" value="Homeodomain-like"/>
    <property type="match status" value="1"/>
</dbReference>
<evidence type="ECO:0000313" key="6">
    <source>
        <dbReference type="EMBL" id="RNF33609.1"/>
    </source>
</evidence>
<dbReference type="EMBL" id="PXNQ02000010">
    <property type="protein sequence ID" value="RNF33609.1"/>
    <property type="molecule type" value="Genomic_DNA"/>
</dbReference>
<dbReference type="InterPro" id="IPR050109">
    <property type="entry name" value="HTH-type_TetR-like_transc_reg"/>
</dbReference>
<evidence type="ECO:0000256" key="3">
    <source>
        <dbReference type="ARBA" id="ARBA00023163"/>
    </source>
</evidence>
<evidence type="ECO:0000256" key="2">
    <source>
        <dbReference type="ARBA" id="ARBA00023125"/>
    </source>
</evidence>
<accession>A0A422QUD5</accession>
<dbReference type="OrthoDB" id="9816431at2"/>
<evidence type="ECO:0000256" key="4">
    <source>
        <dbReference type="PROSITE-ProRule" id="PRU00335"/>
    </source>
</evidence>
<dbReference type="Proteomes" id="UP000238137">
    <property type="component" value="Unassembled WGS sequence"/>
</dbReference>
<evidence type="ECO:0000256" key="1">
    <source>
        <dbReference type="ARBA" id="ARBA00023015"/>
    </source>
</evidence>
<sequence>MMVRVKKSRNAAFGRKIDQVLDGAWRIFQRDGYAGAGVDDIARAAGVSKATLYAYFPDKRLMFQQTMQMALERNRTTPLESVPPDLPAASGLPRITAEITGWLNSDHEIRLFRLAIGEANRFPAIARGYHDRFETLLGQPLRDRLEIFVKRGDLEIEDTALAARQLIRLCGLAVLDRAAARAADTDEAAVLRSAEMAATMFLRAYCPAAHAADRRSGAREADVAPMR</sequence>
<proteinExistence type="predicted"/>
<dbReference type="Pfam" id="PF14246">
    <property type="entry name" value="TetR_C_7"/>
    <property type="match status" value="1"/>
</dbReference>
<dbReference type="FunFam" id="1.10.10.60:FF:000141">
    <property type="entry name" value="TetR family transcriptional regulator"/>
    <property type="match status" value="1"/>
</dbReference>
<dbReference type="PANTHER" id="PTHR30055">
    <property type="entry name" value="HTH-TYPE TRANSCRIPTIONAL REGULATOR RUTR"/>
    <property type="match status" value="1"/>
</dbReference>
<dbReference type="InterPro" id="IPR001647">
    <property type="entry name" value="HTH_TetR"/>
</dbReference>
<dbReference type="GO" id="GO:0000976">
    <property type="term" value="F:transcription cis-regulatory region binding"/>
    <property type="evidence" value="ECO:0007669"/>
    <property type="project" value="TreeGrafter"/>
</dbReference>
<dbReference type="RefSeq" id="WP_106692337.1">
    <property type="nucleotide sequence ID" value="NZ_PXNQ02000010.1"/>
</dbReference>
<keyword evidence="2 4" id="KW-0238">DNA-binding</keyword>
<dbReference type="InterPro" id="IPR039536">
    <property type="entry name" value="TetR_C_Proteobacteria"/>
</dbReference>
<dbReference type="PANTHER" id="PTHR30055:SF146">
    <property type="entry name" value="HTH-TYPE TRANSCRIPTIONAL DUAL REGULATOR CECR"/>
    <property type="match status" value="1"/>
</dbReference>
<dbReference type="Gene3D" id="1.10.357.10">
    <property type="entry name" value="Tetracycline Repressor, domain 2"/>
    <property type="match status" value="1"/>
</dbReference>
<gene>
    <name evidence="6" type="ORF">A7A09_016045</name>
</gene>
<evidence type="ECO:0000259" key="5">
    <source>
        <dbReference type="PROSITE" id="PS50977"/>
    </source>
</evidence>
<dbReference type="Pfam" id="PF00440">
    <property type="entry name" value="TetR_N"/>
    <property type="match status" value="1"/>
</dbReference>
<dbReference type="GO" id="GO:0003700">
    <property type="term" value="F:DNA-binding transcription factor activity"/>
    <property type="evidence" value="ECO:0007669"/>
    <property type="project" value="TreeGrafter"/>
</dbReference>
<dbReference type="PRINTS" id="PR00455">
    <property type="entry name" value="HTHTETR"/>
</dbReference>
<dbReference type="InterPro" id="IPR009057">
    <property type="entry name" value="Homeodomain-like_sf"/>
</dbReference>